<organism evidence="1">
    <name type="scientific">Mesocestoides corti</name>
    <name type="common">Flatworm</name>
    <dbReference type="NCBI Taxonomy" id="53468"/>
    <lineage>
        <taxon>Eukaryota</taxon>
        <taxon>Metazoa</taxon>
        <taxon>Spiralia</taxon>
        <taxon>Lophotrochozoa</taxon>
        <taxon>Platyhelminthes</taxon>
        <taxon>Cestoda</taxon>
        <taxon>Eucestoda</taxon>
        <taxon>Cyclophyllidea</taxon>
        <taxon>Mesocestoididae</taxon>
        <taxon>Mesocestoides</taxon>
    </lineage>
</organism>
<dbReference type="WBParaSite" id="MCU_009013-RA">
    <property type="protein sequence ID" value="MCU_009013-RA"/>
    <property type="gene ID" value="MCU_009013"/>
</dbReference>
<dbReference type="NCBIfam" id="TIGR01681">
    <property type="entry name" value="HAD-SF-IIIC"/>
    <property type="match status" value="1"/>
</dbReference>
<dbReference type="InterPro" id="IPR023214">
    <property type="entry name" value="HAD_sf"/>
</dbReference>
<dbReference type="InterPro" id="IPR010036">
    <property type="entry name" value="MDP_1_eu_arc"/>
</dbReference>
<dbReference type="SFLD" id="SFLDS00003">
    <property type="entry name" value="Haloacid_Dehalogenase"/>
    <property type="match status" value="1"/>
</dbReference>
<proteinExistence type="predicted"/>
<dbReference type="PANTHER" id="PTHR17901:SF14">
    <property type="entry name" value="MAGNESIUM-DEPENDENT PHOSPHATASE 1"/>
    <property type="match status" value="1"/>
</dbReference>
<evidence type="ECO:0000313" key="1">
    <source>
        <dbReference type="WBParaSite" id="MCU_009013-RA"/>
    </source>
</evidence>
<name>A0A5K3FJX0_MESCO</name>
<dbReference type="PANTHER" id="PTHR17901">
    <property type="entry name" value="MAGNESIUM-DEPENDENT PHOSPHATASE 1 MDP1"/>
    <property type="match status" value="1"/>
</dbReference>
<dbReference type="AlphaFoldDB" id="A0A5K3FJX0"/>
<dbReference type="GO" id="GO:0003993">
    <property type="term" value="F:acid phosphatase activity"/>
    <property type="evidence" value="ECO:0007669"/>
    <property type="project" value="TreeGrafter"/>
</dbReference>
<sequence>MVFSSLRRKPSLIVFDLDYTLWPFDCDDYYGSKLYERNGEVFDQSNNPVKPYPHSEDVLSRIKQEPGIKLAVASMTSSPKVGHKLIKLYGWDKYFDYLEIYPTSKTKHFKALTQKSDIPYDQMMFFDDMSFNIHEIGKLGVHAVQVHNGVDFPFLRRALEQFDRASVA</sequence>
<dbReference type="SFLD" id="SFLDG01131">
    <property type="entry name" value="C1.5.2:_MDP_Like"/>
    <property type="match status" value="1"/>
</dbReference>
<dbReference type="Gene3D" id="3.40.50.1000">
    <property type="entry name" value="HAD superfamily/HAD-like"/>
    <property type="match status" value="1"/>
</dbReference>
<protein>
    <submittedName>
        <fullName evidence="1">Magnesium-dependent phosphatase 1</fullName>
    </submittedName>
</protein>
<reference evidence="1" key="1">
    <citation type="submission" date="2019-11" db="UniProtKB">
        <authorList>
            <consortium name="WormBaseParasite"/>
        </authorList>
    </citation>
    <scope>IDENTIFICATION</scope>
</reference>
<dbReference type="InterPro" id="IPR010033">
    <property type="entry name" value="HAD_SF_ppase_IIIC"/>
</dbReference>
<dbReference type="Pfam" id="PF12689">
    <property type="entry name" value="Acid_PPase"/>
    <property type="match status" value="1"/>
</dbReference>
<dbReference type="InterPro" id="IPR036412">
    <property type="entry name" value="HAD-like_sf"/>
</dbReference>
<dbReference type="SUPFAM" id="SSF56784">
    <property type="entry name" value="HAD-like"/>
    <property type="match status" value="1"/>
</dbReference>
<accession>A0A5K3FJX0</accession>
<dbReference type="SFLD" id="SFLDG01129">
    <property type="entry name" value="C1.5:_HAD__Beta-PGM__Phosphata"/>
    <property type="match status" value="1"/>
</dbReference>
<dbReference type="NCBIfam" id="TIGR01685">
    <property type="entry name" value="MDP-1"/>
    <property type="match status" value="1"/>
</dbReference>